<dbReference type="EMBL" id="CP149822">
    <property type="protein sequence ID" value="WZN43026.1"/>
    <property type="molecule type" value="Genomic_DNA"/>
</dbReference>
<dbReference type="Proteomes" id="UP001485459">
    <property type="component" value="Chromosome"/>
</dbReference>
<evidence type="ECO:0000313" key="3">
    <source>
        <dbReference type="EMBL" id="WZN43026.1"/>
    </source>
</evidence>
<evidence type="ECO:0000313" key="4">
    <source>
        <dbReference type="Proteomes" id="UP001485459"/>
    </source>
</evidence>
<gene>
    <name evidence="3" type="ORF">WJU16_08265</name>
</gene>
<protein>
    <submittedName>
        <fullName evidence="3">Helix-turn-helix transcriptional regulator</fullName>
    </submittedName>
</protein>
<accession>A0ABZ2YTE9</accession>
<feature type="domain" description="HTH cro/C1-type" evidence="2">
    <location>
        <begin position="16"/>
        <end position="70"/>
    </location>
</feature>
<evidence type="ECO:0000256" key="1">
    <source>
        <dbReference type="ARBA" id="ARBA00023125"/>
    </source>
</evidence>
<proteinExistence type="predicted"/>
<keyword evidence="4" id="KW-1185">Reference proteome</keyword>
<dbReference type="PANTHER" id="PTHR46797:SF1">
    <property type="entry name" value="METHYLPHOSPHONATE SYNTHASE"/>
    <property type="match status" value="1"/>
</dbReference>
<dbReference type="InterPro" id="IPR050807">
    <property type="entry name" value="TransReg_Diox_bact_type"/>
</dbReference>
<dbReference type="Gene3D" id="1.10.260.40">
    <property type="entry name" value="lambda repressor-like DNA-binding domains"/>
    <property type="match status" value="1"/>
</dbReference>
<dbReference type="CDD" id="cd00093">
    <property type="entry name" value="HTH_XRE"/>
    <property type="match status" value="1"/>
</dbReference>
<sequence length="74" mass="8225">MPNSDDKFLIEFGARLQKLRTAKKLSTREFAYKAEISHSSVGRLEAGETNPTLTTLIKLAEALEVDMNTLTGKK</sequence>
<dbReference type="InterPro" id="IPR001387">
    <property type="entry name" value="Cro/C1-type_HTH"/>
</dbReference>
<dbReference type="SMART" id="SM00530">
    <property type="entry name" value="HTH_XRE"/>
    <property type="match status" value="1"/>
</dbReference>
<keyword evidence="1" id="KW-0238">DNA-binding</keyword>
<reference evidence="4" key="1">
    <citation type="submission" date="2024-03" db="EMBL/GenBank/DDBJ databases">
        <title>Chitinophaga horti sp. nov., isolated from garden soil.</title>
        <authorList>
            <person name="Lee D.S."/>
            <person name="Han D.M."/>
            <person name="Baek J.H."/>
            <person name="Choi D.G."/>
            <person name="Jeon J.H."/>
            <person name="Jeon C.O."/>
        </authorList>
    </citation>
    <scope>NUCLEOTIDE SEQUENCE [LARGE SCALE GENOMIC DNA]</scope>
    <source>
        <strain evidence="4">GPA1</strain>
    </source>
</reference>
<dbReference type="RefSeq" id="WP_341837848.1">
    <property type="nucleotide sequence ID" value="NZ_CP149822.1"/>
</dbReference>
<name>A0ABZ2YTE9_9BACT</name>
<dbReference type="PROSITE" id="PS50943">
    <property type="entry name" value="HTH_CROC1"/>
    <property type="match status" value="1"/>
</dbReference>
<dbReference type="SUPFAM" id="SSF47413">
    <property type="entry name" value="lambda repressor-like DNA-binding domains"/>
    <property type="match status" value="1"/>
</dbReference>
<organism evidence="3 4">
    <name type="scientific">Chitinophaga pollutisoli</name>
    <dbReference type="NCBI Taxonomy" id="3133966"/>
    <lineage>
        <taxon>Bacteria</taxon>
        <taxon>Pseudomonadati</taxon>
        <taxon>Bacteroidota</taxon>
        <taxon>Chitinophagia</taxon>
        <taxon>Chitinophagales</taxon>
        <taxon>Chitinophagaceae</taxon>
        <taxon>Chitinophaga</taxon>
    </lineage>
</organism>
<evidence type="ECO:0000259" key="2">
    <source>
        <dbReference type="PROSITE" id="PS50943"/>
    </source>
</evidence>
<dbReference type="PANTHER" id="PTHR46797">
    <property type="entry name" value="HTH-TYPE TRANSCRIPTIONAL REGULATOR"/>
    <property type="match status" value="1"/>
</dbReference>
<dbReference type="InterPro" id="IPR010982">
    <property type="entry name" value="Lambda_DNA-bd_dom_sf"/>
</dbReference>
<dbReference type="Pfam" id="PF01381">
    <property type="entry name" value="HTH_3"/>
    <property type="match status" value="1"/>
</dbReference>